<evidence type="ECO:0000313" key="11">
    <source>
        <dbReference type="Proteomes" id="UP001264980"/>
    </source>
</evidence>
<name>A0ABU1QZT5_9BACT</name>
<evidence type="ECO:0000313" key="10">
    <source>
        <dbReference type="EMBL" id="MDR6806669.1"/>
    </source>
</evidence>
<keyword evidence="2 7" id="KW-0813">Transport</keyword>
<keyword evidence="11" id="KW-1185">Reference proteome</keyword>
<keyword evidence="3 7" id="KW-1134">Transmembrane beta strand</keyword>
<dbReference type="EMBL" id="JAVDTI010000003">
    <property type="protein sequence ID" value="MDR6806669.1"/>
    <property type="molecule type" value="Genomic_DNA"/>
</dbReference>
<feature type="domain" description="TonB-dependent receptor plug" evidence="9">
    <location>
        <begin position="145"/>
        <end position="267"/>
    </location>
</feature>
<evidence type="ECO:0000256" key="2">
    <source>
        <dbReference type="ARBA" id="ARBA00022448"/>
    </source>
</evidence>
<organism evidence="10 11">
    <name type="scientific">Dyadobacter fermentans</name>
    <dbReference type="NCBI Taxonomy" id="94254"/>
    <lineage>
        <taxon>Bacteria</taxon>
        <taxon>Pseudomonadati</taxon>
        <taxon>Bacteroidota</taxon>
        <taxon>Cytophagia</taxon>
        <taxon>Cytophagales</taxon>
        <taxon>Spirosomataceae</taxon>
        <taxon>Dyadobacter</taxon>
    </lineage>
</organism>
<reference evidence="10 11" key="1">
    <citation type="submission" date="2023-07" db="EMBL/GenBank/DDBJ databases">
        <title>Sorghum-associated microbial communities from plants grown in Nebraska, USA.</title>
        <authorList>
            <person name="Schachtman D."/>
        </authorList>
    </citation>
    <scope>NUCLEOTIDE SEQUENCE [LARGE SCALE GENOMIC DNA]</scope>
    <source>
        <strain evidence="10 11">BE57</strain>
    </source>
</reference>
<evidence type="ECO:0000256" key="4">
    <source>
        <dbReference type="ARBA" id="ARBA00022692"/>
    </source>
</evidence>
<evidence type="ECO:0000256" key="1">
    <source>
        <dbReference type="ARBA" id="ARBA00004571"/>
    </source>
</evidence>
<keyword evidence="5 7" id="KW-0472">Membrane</keyword>
<accession>A0ABU1QZT5</accession>
<gene>
    <name evidence="10" type="ORF">J2W84_003717</name>
</gene>
<feature type="chain" id="PRO_5045804905" evidence="8">
    <location>
        <begin position="27"/>
        <end position="1120"/>
    </location>
</feature>
<dbReference type="SUPFAM" id="SSF56935">
    <property type="entry name" value="Porins"/>
    <property type="match status" value="1"/>
</dbReference>
<dbReference type="InterPro" id="IPR008969">
    <property type="entry name" value="CarboxyPept-like_regulatory"/>
</dbReference>
<dbReference type="PROSITE" id="PS52016">
    <property type="entry name" value="TONB_DEPENDENT_REC_3"/>
    <property type="match status" value="1"/>
</dbReference>
<dbReference type="InterPro" id="IPR039426">
    <property type="entry name" value="TonB-dep_rcpt-like"/>
</dbReference>
<sequence>MRPKATLKTAARCMLAALCLSVPAGAAAASADMASRAEVPGKNALLPVADRIKGKVTSAVDGSPIPGVNVLVKGTQIGTTTDASGDFSLDVDSKNAVLVFSYIGFNTAEVTVGGKSVVNVTLSENVATLQEAVVTALGIKRDTRSLGYNVGKIEGREVANVANENVLTSLSGRVSGVSINQTSGVGSSISIVIRGAASLKNNQPLFVVDGVPLANSLANVSDTKGSGNKVDYGNAISDINPDDIESMSVLKGPSAAALYGSRAGNGVILITTKSGKKGKGLGVSFSTSNVFEKPYRFLDLHYKYANGERPFQLDESSAYWGGLPLDAGIKEVQWNSPVGADGKQIPTELKSYKNNMKNFLQTGITSTNNLAVSGSTDKATYRISYNNMSNRGLIPNSDLYRNALSSSLTFDMSKNLKLSSNLNFVRSNSNSRPQTSERDGNPLQAVYYSPSYDVRDLKGVWKPGREEIEQLTVAPGETDNPYFLAKHLTNAYTRDRLYGNLKLDWTIAPGLTAFVRYSHDMYDEDRETKIPWSYKSMAKGGYYLENVGRNEGNADFLVTKTIKKGDFDISLSGGGNIMRQKGNSSNLGGRDLSVPGLYNISNIPVANRIVGNNSYKKAIYSLYATGSFGFKNQLYLDLTARNDWSSTLPESNRSYFYPSASLSWLASTTFNMPSYITMLKFRGGWAQVGNDTDPYQLYNNLGTGAWGNVVTANLGGTLLNPTLLPEIATSSEGGVDLNMFNNRLRFDLTYYDRANTNQIFTVPMAPSTGYEFKNINAGKLVSRGWEIGIGGTPISNLNGWTLDVNANFSRNRVTVKELAPNFPYFEQWGENGAGAYTYVGEQIGNIYSRGFATVTDPNSPYYRWPIIAYDGEGGDMDWQSLGGRENNVKVGNYNPDFMVGGQVNLSYKRFSLGLSLDWRQGGEFMSFTYRYGESDWKSQRQIDNLIPGSLYSPDQLVALLKSDPEKYIIPQNGNFPRVGGHTAATGGFGADGDGAFIPGVWEDKDGNYHEWLGGAGTKYMPITAMYPWSFNQQVTFDASFVKLREITLTYKLPTLFNSIRNASFSLYTRNIMLWNAAKIGIDPERAFWADPSKGGFRQGIERQNVMPWTIPFGFKLNFDF</sequence>
<dbReference type="InterPro" id="IPR012910">
    <property type="entry name" value="Plug_dom"/>
</dbReference>
<dbReference type="RefSeq" id="WP_309985775.1">
    <property type="nucleotide sequence ID" value="NZ_JAVDTI010000003.1"/>
</dbReference>
<evidence type="ECO:0000256" key="3">
    <source>
        <dbReference type="ARBA" id="ARBA00022452"/>
    </source>
</evidence>
<dbReference type="Pfam" id="PF13715">
    <property type="entry name" value="CarbopepD_reg_2"/>
    <property type="match status" value="1"/>
</dbReference>
<evidence type="ECO:0000256" key="5">
    <source>
        <dbReference type="ARBA" id="ARBA00023136"/>
    </source>
</evidence>
<comment type="subcellular location">
    <subcellularLocation>
        <location evidence="1 7">Cell outer membrane</location>
        <topology evidence="1 7">Multi-pass membrane protein</topology>
    </subcellularLocation>
</comment>
<comment type="caution">
    <text evidence="10">The sequence shown here is derived from an EMBL/GenBank/DDBJ whole genome shotgun (WGS) entry which is preliminary data.</text>
</comment>
<feature type="signal peptide" evidence="8">
    <location>
        <begin position="1"/>
        <end position="26"/>
    </location>
</feature>
<comment type="similarity">
    <text evidence="7">Belongs to the TonB-dependent receptor family.</text>
</comment>
<dbReference type="Gene3D" id="2.60.40.1120">
    <property type="entry name" value="Carboxypeptidase-like, regulatory domain"/>
    <property type="match status" value="1"/>
</dbReference>
<dbReference type="Pfam" id="PF07715">
    <property type="entry name" value="Plug"/>
    <property type="match status" value="1"/>
</dbReference>
<dbReference type="SUPFAM" id="SSF49464">
    <property type="entry name" value="Carboxypeptidase regulatory domain-like"/>
    <property type="match status" value="1"/>
</dbReference>
<keyword evidence="4 7" id="KW-0812">Transmembrane</keyword>
<protein>
    <submittedName>
        <fullName evidence="10">TonB-linked SusC/RagA family outer membrane protein</fullName>
    </submittedName>
</protein>
<keyword evidence="6 7" id="KW-0998">Cell outer membrane</keyword>
<evidence type="ECO:0000256" key="8">
    <source>
        <dbReference type="SAM" id="SignalP"/>
    </source>
</evidence>
<keyword evidence="8" id="KW-0732">Signal</keyword>
<dbReference type="NCBIfam" id="TIGR04057">
    <property type="entry name" value="SusC_RagA_signa"/>
    <property type="match status" value="1"/>
</dbReference>
<dbReference type="InterPro" id="IPR037066">
    <property type="entry name" value="Plug_dom_sf"/>
</dbReference>
<dbReference type="InterPro" id="IPR023997">
    <property type="entry name" value="TonB-dep_OMP_SusC/RagA_CS"/>
</dbReference>
<evidence type="ECO:0000256" key="6">
    <source>
        <dbReference type="ARBA" id="ARBA00023237"/>
    </source>
</evidence>
<evidence type="ECO:0000259" key="9">
    <source>
        <dbReference type="Pfam" id="PF07715"/>
    </source>
</evidence>
<dbReference type="Gene3D" id="2.170.130.10">
    <property type="entry name" value="TonB-dependent receptor, plug domain"/>
    <property type="match status" value="1"/>
</dbReference>
<dbReference type="Proteomes" id="UP001264980">
    <property type="component" value="Unassembled WGS sequence"/>
</dbReference>
<dbReference type="InterPro" id="IPR036942">
    <property type="entry name" value="Beta-barrel_TonB_sf"/>
</dbReference>
<evidence type="ECO:0000256" key="7">
    <source>
        <dbReference type="PROSITE-ProRule" id="PRU01360"/>
    </source>
</evidence>
<dbReference type="InterPro" id="IPR023996">
    <property type="entry name" value="TonB-dep_OMP_SusC/RagA"/>
</dbReference>
<dbReference type="NCBIfam" id="TIGR04056">
    <property type="entry name" value="OMP_RagA_SusC"/>
    <property type="match status" value="1"/>
</dbReference>
<dbReference type="Gene3D" id="2.40.170.20">
    <property type="entry name" value="TonB-dependent receptor, beta-barrel domain"/>
    <property type="match status" value="1"/>
</dbReference>
<proteinExistence type="inferred from homology"/>